<feature type="region of interest" description="Disordered" evidence="1">
    <location>
        <begin position="216"/>
        <end position="263"/>
    </location>
</feature>
<keyword evidence="2" id="KW-1133">Transmembrane helix</keyword>
<organism evidence="3 4">
    <name type="scientific">Lachnellula subtilissima</name>
    <dbReference type="NCBI Taxonomy" id="602034"/>
    <lineage>
        <taxon>Eukaryota</taxon>
        <taxon>Fungi</taxon>
        <taxon>Dikarya</taxon>
        <taxon>Ascomycota</taxon>
        <taxon>Pezizomycotina</taxon>
        <taxon>Leotiomycetes</taxon>
        <taxon>Helotiales</taxon>
        <taxon>Lachnaceae</taxon>
        <taxon>Lachnellula</taxon>
    </lineage>
</organism>
<accession>A0A8H8RX69</accession>
<evidence type="ECO:0000313" key="4">
    <source>
        <dbReference type="Proteomes" id="UP000462212"/>
    </source>
</evidence>
<comment type="caution">
    <text evidence="3">The sequence shown here is derived from an EMBL/GenBank/DDBJ whole genome shotgun (WGS) entry which is preliminary data.</text>
</comment>
<dbReference type="OrthoDB" id="5397827at2759"/>
<gene>
    <name evidence="3" type="ORF">LSUB1_G000504</name>
</gene>
<dbReference type="AlphaFoldDB" id="A0A8H8RX69"/>
<keyword evidence="2" id="KW-0472">Membrane</keyword>
<name>A0A8H8RX69_9HELO</name>
<protein>
    <submittedName>
        <fullName evidence="3">Uncharacterized protein</fullName>
    </submittedName>
</protein>
<proteinExistence type="predicted"/>
<dbReference type="EMBL" id="QGMJ01000061">
    <property type="protein sequence ID" value="TVY43591.1"/>
    <property type="molecule type" value="Genomic_DNA"/>
</dbReference>
<sequence length="263" mass="29967">MAPTTSIPRFLLPQRGLIWSKSSATFQTIRHASKAAKGKPAKKAPEQILLEKPAKFNPPSHPARKWTAPRQYPGRNLSEEEAAIMKSKQYPKMMPPQGTFMHWFLHNKSIHLYITLGTLSTLAFTVWFTNFQRNSPFAHMLPAGSQFFLHPIAYTRTFFEVLKLTSDYTTQETIERRKARVEDVAKRDAYRKAHGMDKQQGFGGWTAKSDDEVLGSGMRIGDGKEAEVGVDDASPVAEGDVQQEQQQPERRERRPVKKWLGIW</sequence>
<feature type="transmembrane region" description="Helical" evidence="2">
    <location>
        <begin position="110"/>
        <end position="128"/>
    </location>
</feature>
<evidence type="ECO:0000313" key="3">
    <source>
        <dbReference type="EMBL" id="TVY43591.1"/>
    </source>
</evidence>
<dbReference type="Proteomes" id="UP000462212">
    <property type="component" value="Unassembled WGS sequence"/>
</dbReference>
<reference evidence="3 4" key="1">
    <citation type="submission" date="2018-05" db="EMBL/GenBank/DDBJ databases">
        <title>Genome sequencing and assembly of the regulated plant pathogen Lachnellula willkommii and related sister species for the development of diagnostic species identification markers.</title>
        <authorList>
            <person name="Giroux E."/>
            <person name="Bilodeau G."/>
        </authorList>
    </citation>
    <scope>NUCLEOTIDE SEQUENCE [LARGE SCALE GENOMIC DNA]</scope>
    <source>
        <strain evidence="3 4">CBS 197.66</strain>
    </source>
</reference>
<keyword evidence="4" id="KW-1185">Reference proteome</keyword>
<keyword evidence="2" id="KW-0812">Transmembrane</keyword>
<evidence type="ECO:0000256" key="2">
    <source>
        <dbReference type="SAM" id="Phobius"/>
    </source>
</evidence>
<evidence type="ECO:0000256" key="1">
    <source>
        <dbReference type="SAM" id="MobiDB-lite"/>
    </source>
</evidence>